<dbReference type="EMBL" id="FQVI01000009">
    <property type="protein sequence ID" value="SHE95289.1"/>
    <property type="molecule type" value="Genomic_DNA"/>
</dbReference>
<proteinExistence type="predicted"/>
<dbReference type="OrthoDB" id="9770545at2"/>
<dbReference type="Gene3D" id="3.40.50.11440">
    <property type="match status" value="1"/>
</dbReference>
<dbReference type="RefSeq" id="WP_072851326.1">
    <property type="nucleotide sequence ID" value="NZ_FQVI01000009.1"/>
</dbReference>
<dbReference type="Pfam" id="PF09861">
    <property type="entry name" value="Lar_N"/>
    <property type="match status" value="1"/>
</dbReference>
<name>A0A1M4XP56_9CLOT</name>
<evidence type="ECO:0000259" key="1">
    <source>
        <dbReference type="Pfam" id="PF09861"/>
    </source>
</evidence>
<dbReference type="PANTHER" id="PTHR33171:SF17">
    <property type="entry name" value="LARA-LIKE N-TERMINAL DOMAIN-CONTAINING PROTEIN"/>
    <property type="match status" value="1"/>
</dbReference>
<dbReference type="STRING" id="1122155.SAMN02745158_02060"/>
<dbReference type="NCBIfam" id="NF033504">
    <property type="entry name" value="Ni_dep_LarA"/>
    <property type="match status" value="1"/>
</dbReference>
<protein>
    <submittedName>
        <fullName evidence="3">Nickel-dependent lactate racemase</fullName>
    </submittedName>
</protein>
<dbReference type="InterPro" id="IPR048520">
    <property type="entry name" value="LarA_C"/>
</dbReference>
<sequence length="429" mass="47708">MGRVQKLPYGKSFIELDMDKLGNVQLIEPNCVVNEQDEEAIVREALEHPMGSLSLKELTKGAKKILIITNDNTRPMPSKVTIPAIIKSFYCDERYYDITILIANGLHREMREEEMREQFGEEICSKYRIMNHNASDRTQLVNLGRLSSGNILWLNRLLTEHDLIISEGFIEPHFFAGYSGGRKSILPGVAGEETILHNHRPENIASPYAAGATLDRNPIHQECQEAAKVANLAFILNVALDCNKKIVGAFAGDPVKAHAYGCEYVKRMMSVPAKRTDIVITTNNGYPLDRNLYQVVKGIDTASKIVKEGGVIIVVAECMEKVGHKKFEELILSCRSVEELYFKMSSPPSTADKWQVQILARALKKYKVILVSDGIDQALSERLFLIHAVSIEEAVKKAFALKGTGASVTVMPEGPVTIPVVNDEVRCLG</sequence>
<dbReference type="PANTHER" id="PTHR33171">
    <property type="entry name" value="LAR_N DOMAIN-CONTAINING PROTEIN"/>
    <property type="match status" value="1"/>
</dbReference>
<evidence type="ECO:0000259" key="2">
    <source>
        <dbReference type="Pfam" id="PF21113"/>
    </source>
</evidence>
<feature type="domain" description="Lactate racemase C-terminal" evidence="2">
    <location>
        <begin position="272"/>
        <end position="414"/>
    </location>
</feature>
<feature type="domain" description="LarA-like N-terminal" evidence="1">
    <location>
        <begin position="9"/>
        <end position="205"/>
    </location>
</feature>
<dbReference type="InterPro" id="IPR043166">
    <property type="entry name" value="LarA-like_C"/>
</dbReference>
<reference evidence="3 4" key="1">
    <citation type="submission" date="2016-11" db="EMBL/GenBank/DDBJ databases">
        <authorList>
            <person name="Jaros S."/>
            <person name="Januszkiewicz K."/>
            <person name="Wedrychowicz H."/>
        </authorList>
    </citation>
    <scope>NUCLEOTIDE SEQUENCE [LARGE SCALE GENOMIC DNA]</scope>
    <source>
        <strain evidence="3 4">DSM 17459</strain>
    </source>
</reference>
<dbReference type="GO" id="GO:0050043">
    <property type="term" value="F:lactate racemase activity"/>
    <property type="evidence" value="ECO:0007669"/>
    <property type="project" value="InterPro"/>
</dbReference>
<dbReference type="InterPro" id="IPR048068">
    <property type="entry name" value="LarA-like"/>
</dbReference>
<evidence type="ECO:0000313" key="4">
    <source>
        <dbReference type="Proteomes" id="UP000184245"/>
    </source>
</evidence>
<evidence type="ECO:0000313" key="3">
    <source>
        <dbReference type="EMBL" id="SHE95289.1"/>
    </source>
</evidence>
<gene>
    <name evidence="3" type="ORF">SAMN02745158_02060</name>
</gene>
<organism evidence="3 4">
    <name type="scientific">Lactonifactor longoviformis DSM 17459</name>
    <dbReference type="NCBI Taxonomy" id="1122155"/>
    <lineage>
        <taxon>Bacteria</taxon>
        <taxon>Bacillati</taxon>
        <taxon>Bacillota</taxon>
        <taxon>Clostridia</taxon>
        <taxon>Eubacteriales</taxon>
        <taxon>Clostridiaceae</taxon>
        <taxon>Lactonifactor</taxon>
    </lineage>
</organism>
<dbReference type="InterPro" id="IPR018657">
    <property type="entry name" value="LarA-like_N"/>
</dbReference>
<dbReference type="Gene3D" id="3.90.226.30">
    <property type="match status" value="1"/>
</dbReference>
<dbReference type="Proteomes" id="UP000184245">
    <property type="component" value="Unassembled WGS sequence"/>
</dbReference>
<dbReference type="InterPro" id="IPR047926">
    <property type="entry name" value="Ni_dep_LarA"/>
</dbReference>
<dbReference type="Pfam" id="PF21113">
    <property type="entry name" value="LarA_C"/>
    <property type="match status" value="1"/>
</dbReference>
<dbReference type="AlphaFoldDB" id="A0A1M4XP56"/>
<accession>A0A1M4XP56</accession>
<keyword evidence="4" id="KW-1185">Reference proteome</keyword>